<evidence type="ECO:0000256" key="1">
    <source>
        <dbReference type="ARBA" id="ARBA00004141"/>
    </source>
</evidence>
<dbReference type="Proteomes" id="UP001220010">
    <property type="component" value="Unassembled WGS sequence"/>
</dbReference>
<dbReference type="GO" id="GO:0008233">
    <property type="term" value="F:peptidase activity"/>
    <property type="evidence" value="ECO:0007669"/>
    <property type="project" value="UniProtKB-KW"/>
</dbReference>
<sequence>MEVKELIAGAGRARVGRLSLLAGWQKERGRDDRWNDPDPWDEDRTSSSGRLNLPVTYSGIILIICVLVFLISNAFPTFTNNYLELKPAFLAAHPWTIITHMFVHADMAHLFFNMLFLFFFGMELERRVGESKFLQIFIISGIVAAIGQMAVLPAESLVGASGALFGVMGCLAVIAPEISVLLFFFIPLSIRAAIVLLAVIDFAFMGSETNIAHMAHITGLLVGLAYGGLLKDRYRYRYR</sequence>
<keyword evidence="10" id="KW-1185">Reference proteome</keyword>
<dbReference type="Pfam" id="PF01694">
    <property type="entry name" value="Rhomboid"/>
    <property type="match status" value="1"/>
</dbReference>
<keyword evidence="4" id="KW-0378">Hydrolase</keyword>
<evidence type="ECO:0000313" key="10">
    <source>
        <dbReference type="Proteomes" id="UP001220010"/>
    </source>
</evidence>
<keyword evidence="6 7" id="KW-0472">Membrane</keyword>
<dbReference type="InterPro" id="IPR050925">
    <property type="entry name" value="Rhomboid_protease_S54"/>
</dbReference>
<proteinExistence type="inferred from homology"/>
<keyword evidence="3 7" id="KW-0812">Transmembrane</keyword>
<comment type="subcellular location">
    <subcellularLocation>
        <location evidence="1">Membrane</location>
        <topology evidence="1">Multi-pass membrane protein</topology>
    </subcellularLocation>
</comment>
<dbReference type="RefSeq" id="WP_316965782.1">
    <property type="nucleotide sequence ID" value="NZ_JARFPK010000006.1"/>
</dbReference>
<organism evidence="9 10">
    <name type="scientific">Candidatus Methanocrinis natronophilus</name>
    <dbReference type="NCBI Taxonomy" id="3033396"/>
    <lineage>
        <taxon>Archaea</taxon>
        <taxon>Methanobacteriati</taxon>
        <taxon>Methanobacteriota</taxon>
        <taxon>Stenosarchaea group</taxon>
        <taxon>Methanomicrobia</taxon>
        <taxon>Methanotrichales</taxon>
        <taxon>Methanotrichaceae</taxon>
        <taxon>Methanocrinis</taxon>
    </lineage>
</organism>
<dbReference type="InterPro" id="IPR022764">
    <property type="entry name" value="Peptidase_S54_rhomboid_dom"/>
</dbReference>
<keyword evidence="9" id="KW-0645">Protease</keyword>
<accession>A0ABT5X5U0</accession>
<dbReference type="InterPro" id="IPR035952">
    <property type="entry name" value="Rhomboid-like_sf"/>
</dbReference>
<reference evidence="9 10" key="1">
    <citation type="submission" date="2023-03" db="EMBL/GenBank/DDBJ databases">
        <title>WGS of Methanotrichaceae archaeon Mx.</title>
        <authorList>
            <person name="Sorokin D.Y."/>
            <person name="Merkel A.Y."/>
        </authorList>
    </citation>
    <scope>NUCLEOTIDE SEQUENCE [LARGE SCALE GENOMIC DNA]</scope>
    <source>
        <strain evidence="9 10">Mx</strain>
    </source>
</reference>
<name>A0ABT5X5U0_9EURY</name>
<protein>
    <submittedName>
        <fullName evidence="9">Rhomboid family intramembrane serine protease</fullName>
    </submittedName>
</protein>
<evidence type="ECO:0000256" key="2">
    <source>
        <dbReference type="ARBA" id="ARBA00009045"/>
    </source>
</evidence>
<evidence type="ECO:0000256" key="4">
    <source>
        <dbReference type="ARBA" id="ARBA00022801"/>
    </source>
</evidence>
<evidence type="ECO:0000256" key="7">
    <source>
        <dbReference type="SAM" id="Phobius"/>
    </source>
</evidence>
<evidence type="ECO:0000313" key="9">
    <source>
        <dbReference type="EMBL" id="MDF0590023.1"/>
    </source>
</evidence>
<feature type="transmembrane region" description="Helical" evidence="7">
    <location>
        <begin position="157"/>
        <end position="175"/>
    </location>
</feature>
<feature type="transmembrane region" description="Helical" evidence="7">
    <location>
        <begin position="95"/>
        <end position="121"/>
    </location>
</feature>
<dbReference type="GO" id="GO:0006508">
    <property type="term" value="P:proteolysis"/>
    <property type="evidence" value="ECO:0007669"/>
    <property type="project" value="UniProtKB-KW"/>
</dbReference>
<dbReference type="SUPFAM" id="SSF144091">
    <property type="entry name" value="Rhomboid-like"/>
    <property type="match status" value="1"/>
</dbReference>
<dbReference type="Gene3D" id="1.20.1540.10">
    <property type="entry name" value="Rhomboid-like"/>
    <property type="match status" value="1"/>
</dbReference>
<comment type="similarity">
    <text evidence="2">Belongs to the peptidase S54 family.</text>
</comment>
<evidence type="ECO:0000256" key="6">
    <source>
        <dbReference type="ARBA" id="ARBA00023136"/>
    </source>
</evidence>
<feature type="domain" description="Peptidase S54 rhomboid" evidence="8">
    <location>
        <begin position="93"/>
        <end position="230"/>
    </location>
</feature>
<feature type="transmembrane region" description="Helical" evidence="7">
    <location>
        <begin position="182"/>
        <end position="205"/>
    </location>
</feature>
<evidence type="ECO:0000256" key="5">
    <source>
        <dbReference type="ARBA" id="ARBA00022989"/>
    </source>
</evidence>
<feature type="transmembrane region" description="Helical" evidence="7">
    <location>
        <begin position="211"/>
        <end position="230"/>
    </location>
</feature>
<feature type="transmembrane region" description="Helical" evidence="7">
    <location>
        <begin position="133"/>
        <end position="151"/>
    </location>
</feature>
<comment type="caution">
    <text evidence="9">The sequence shown here is derived from an EMBL/GenBank/DDBJ whole genome shotgun (WGS) entry which is preliminary data.</text>
</comment>
<dbReference type="PANTHER" id="PTHR43731:SF14">
    <property type="entry name" value="PRESENILIN-ASSOCIATED RHOMBOID-LIKE PROTEIN, MITOCHONDRIAL"/>
    <property type="match status" value="1"/>
</dbReference>
<evidence type="ECO:0000259" key="8">
    <source>
        <dbReference type="Pfam" id="PF01694"/>
    </source>
</evidence>
<dbReference type="EMBL" id="JARFPK010000006">
    <property type="protein sequence ID" value="MDF0590023.1"/>
    <property type="molecule type" value="Genomic_DNA"/>
</dbReference>
<gene>
    <name evidence="9" type="ORF">P0O15_02365</name>
</gene>
<keyword evidence="5 7" id="KW-1133">Transmembrane helix</keyword>
<evidence type="ECO:0000256" key="3">
    <source>
        <dbReference type="ARBA" id="ARBA00022692"/>
    </source>
</evidence>
<dbReference type="PANTHER" id="PTHR43731">
    <property type="entry name" value="RHOMBOID PROTEASE"/>
    <property type="match status" value="1"/>
</dbReference>
<feature type="transmembrane region" description="Helical" evidence="7">
    <location>
        <begin position="54"/>
        <end position="75"/>
    </location>
</feature>